<dbReference type="EMBL" id="JAERWL010000006">
    <property type="protein sequence ID" value="MBM9476196.1"/>
    <property type="molecule type" value="Genomic_DNA"/>
</dbReference>
<evidence type="ECO:0008006" key="3">
    <source>
        <dbReference type="Google" id="ProtNLM"/>
    </source>
</evidence>
<proteinExistence type="predicted"/>
<accession>A0A938YEH9</accession>
<gene>
    <name evidence="1" type="ORF">JL107_07040</name>
</gene>
<dbReference type="Proteomes" id="UP000663801">
    <property type="component" value="Unassembled WGS sequence"/>
</dbReference>
<protein>
    <recommendedName>
        <fullName evidence="3">Septum formation-related domain-containing protein</fullName>
    </recommendedName>
</protein>
<name>A0A938YEH9_9ACTN</name>
<organism evidence="1 2">
    <name type="scientific">Nakamurella flavida</name>
    <dbReference type="NCBI Taxonomy" id="363630"/>
    <lineage>
        <taxon>Bacteria</taxon>
        <taxon>Bacillati</taxon>
        <taxon>Actinomycetota</taxon>
        <taxon>Actinomycetes</taxon>
        <taxon>Nakamurellales</taxon>
        <taxon>Nakamurellaceae</taxon>
        <taxon>Nakamurella</taxon>
    </lineage>
</organism>
<dbReference type="RefSeq" id="WP_205256282.1">
    <property type="nucleotide sequence ID" value="NZ_BAAAPV010000003.1"/>
</dbReference>
<comment type="caution">
    <text evidence="1">The sequence shown here is derived from an EMBL/GenBank/DDBJ whole genome shotgun (WGS) entry which is preliminary data.</text>
</comment>
<dbReference type="AlphaFoldDB" id="A0A938YEH9"/>
<sequence length="300" mass="30420">MISDRRRLGLLVVAMSVLLAVIVPQATRAVSGTAQAAVIPGAPAVGDCLLQRISLRNGYETTTGFTAPTAQIAPCDGARFGEVVGLTPARGITRSERLQGCGASARDYLGAGDPADATGPWMPSIRSGVVLAGPDDLQRAAGQDWVACVVDLSPFGTDTDTGTYDGTARGGYDGGRLPSAFALCRSGRDVIDAADIPCTQAHAVEVLASTFDVPATAAATLGRTCDALARRLTRMPDVTAGGRLEVVVNSGYVGADGTLYPGADADGHVSLAQCLIGVVGPETLSGTVIGLGDAPVPWAG</sequence>
<evidence type="ECO:0000313" key="2">
    <source>
        <dbReference type="Proteomes" id="UP000663801"/>
    </source>
</evidence>
<reference evidence="1" key="1">
    <citation type="submission" date="2021-01" db="EMBL/GenBank/DDBJ databases">
        <title>KCTC 19127 draft genome.</title>
        <authorList>
            <person name="An D."/>
        </authorList>
    </citation>
    <scope>NUCLEOTIDE SEQUENCE</scope>
    <source>
        <strain evidence="1">KCTC 19127</strain>
    </source>
</reference>
<evidence type="ECO:0000313" key="1">
    <source>
        <dbReference type="EMBL" id="MBM9476196.1"/>
    </source>
</evidence>
<keyword evidence="2" id="KW-1185">Reference proteome</keyword>